<keyword evidence="3" id="KW-1185">Reference proteome</keyword>
<feature type="region of interest" description="Disordered" evidence="1">
    <location>
        <begin position="24"/>
        <end position="61"/>
    </location>
</feature>
<protein>
    <submittedName>
        <fullName evidence="2">Uncharacterized protein</fullName>
    </submittedName>
</protein>
<name>A0ABP1PSK1_9HEXA</name>
<evidence type="ECO:0000256" key="1">
    <source>
        <dbReference type="SAM" id="MobiDB-lite"/>
    </source>
</evidence>
<dbReference type="Proteomes" id="UP001642540">
    <property type="component" value="Unassembled WGS sequence"/>
</dbReference>
<organism evidence="2 3">
    <name type="scientific">Orchesella dallaii</name>
    <dbReference type="NCBI Taxonomy" id="48710"/>
    <lineage>
        <taxon>Eukaryota</taxon>
        <taxon>Metazoa</taxon>
        <taxon>Ecdysozoa</taxon>
        <taxon>Arthropoda</taxon>
        <taxon>Hexapoda</taxon>
        <taxon>Collembola</taxon>
        <taxon>Entomobryomorpha</taxon>
        <taxon>Entomobryoidea</taxon>
        <taxon>Orchesellidae</taxon>
        <taxon>Orchesellinae</taxon>
        <taxon>Orchesella</taxon>
    </lineage>
</organism>
<feature type="compositionally biased region" description="Polar residues" evidence="1">
    <location>
        <begin position="32"/>
        <end position="49"/>
    </location>
</feature>
<dbReference type="EMBL" id="CAXLJM020000007">
    <property type="protein sequence ID" value="CAL8072109.1"/>
    <property type="molecule type" value="Genomic_DNA"/>
</dbReference>
<evidence type="ECO:0000313" key="2">
    <source>
        <dbReference type="EMBL" id="CAL8072109.1"/>
    </source>
</evidence>
<comment type="caution">
    <text evidence="2">The sequence shown here is derived from an EMBL/GenBank/DDBJ whole genome shotgun (WGS) entry which is preliminary data.</text>
</comment>
<sequence>MNNSVKRPRISLVDAPVINLTQLSGSKRRSDCTTSNGDSRGGATASQKQDGGDAEDDRWSICPKSTDEPSYMAKLSTYSGLSYVEICGWSGLTPLRFLNIKDNFRFLELIRRDGSIDPAANGLMNHCIPLRDMEAFSRTQAVVSHPVFVQVVAKRKVDLFVGGNRQINIIPLIVIADKSGYCVLCCFNEGLSCLFNACDVGDFLLITRCMPQIPKRIYHRGLYAEEMFLNLELKVNFYSVKSYYIKRFSPLKVSQFKLSEKLFADEHLMKLPNELMNEFRSLNPVSPLEQAHYDVAGVISYVGRIERFTINEPLNAECLVDGATSIQTINRYIVFRWVHLVDKTSEPVAVKVLVNNITIPFQDILVPGALVVITNCTTSACLWMKPYCMASPFSQIYVCGNIEKYYMLHPPSFKAKTGEIMIRSNYCDIISRHEIPWSVGGTQSYRITSGVEFLKSFSNSKIHHIDDRFPLVRRESRHLFFEGMIWRVIEVYDEDFPVVFYIHKRYCEEKDKMVTDYKLLENFLPYNLYRNRSWYAFSRRLPPYDPIILQEQLTRNIVKKIVATYKKFCQPLLMPAVLKKDELPPVADLERLDGPPYLLIDIVDDKTKNWYRCIWKTQEYSHNEMLTKVTEAKDKMISCSAEVFCIETDAALEVKLLDFVTSGS</sequence>
<gene>
    <name evidence="2" type="ORF">ODALV1_LOCUS2005</name>
</gene>
<reference evidence="2 3" key="1">
    <citation type="submission" date="2024-08" db="EMBL/GenBank/DDBJ databases">
        <authorList>
            <person name="Cucini C."/>
            <person name="Frati F."/>
        </authorList>
    </citation>
    <scope>NUCLEOTIDE SEQUENCE [LARGE SCALE GENOMIC DNA]</scope>
</reference>
<accession>A0ABP1PSK1</accession>
<proteinExistence type="predicted"/>
<evidence type="ECO:0000313" key="3">
    <source>
        <dbReference type="Proteomes" id="UP001642540"/>
    </source>
</evidence>